<dbReference type="AlphaFoldDB" id="A0A3S3SEU9"/>
<evidence type="ECO:0000313" key="1">
    <source>
        <dbReference type="EMBL" id="RWX00515.1"/>
    </source>
</evidence>
<name>A0A3S3SEU9_9FLAO</name>
<dbReference type="EMBL" id="SBII01000005">
    <property type="protein sequence ID" value="RWX00515.1"/>
    <property type="molecule type" value="Genomic_DNA"/>
</dbReference>
<sequence>MKKLLLIMLAISAFSYSQTKEERQKILDKKKAMATYSPRDSLNYPVKYCLLMATSKFLSPDVDLEIDYGQDATYFEDKKIRDRNGKKILFNSVIDALNYMSSIGWEFVNAYVITVGNQNVYHYLMKNENVNPDYIPKTKRDFKLN</sequence>
<gene>
    <name evidence="1" type="ORF">EPI11_09580</name>
</gene>
<dbReference type="RefSeq" id="WP_128389744.1">
    <property type="nucleotide sequence ID" value="NZ_SBII01000005.1"/>
</dbReference>
<proteinExistence type="predicted"/>
<comment type="caution">
    <text evidence="1">The sequence shown here is derived from an EMBL/GenBank/DDBJ whole genome shotgun (WGS) entry which is preliminary data.</text>
</comment>
<dbReference type="Proteomes" id="UP000287527">
    <property type="component" value="Unassembled WGS sequence"/>
</dbReference>
<reference evidence="1 2" key="1">
    <citation type="submission" date="2019-01" db="EMBL/GenBank/DDBJ databases">
        <title>Flavobacterium sp. nov.,isolated from freshwater.</title>
        <authorList>
            <person name="Zhang R."/>
            <person name="Du Z.-J."/>
        </authorList>
    </citation>
    <scope>NUCLEOTIDE SEQUENCE [LARGE SCALE GENOMIC DNA]</scope>
    <source>
        <strain evidence="1 2">1E403</strain>
    </source>
</reference>
<evidence type="ECO:0000313" key="2">
    <source>
        <dbReference type="Proteomes" id="UP000287527"/>
    </source>
</evidence>
<protein>
    <submittedName>
        <fullName evidence="1">Uncharacterized protein</fullName>
    </submittedName>
</protein>
<keyword evidence="2" id="KW-1185">Reference proteome</keyword>
<accession>A0A3S3SEU9</accession>
<organism evidence="1 2">
    <name type="scientific">Flavobacterium cerinum</name>
    <dbReference type="NCBI Taxonomy" id="2502784"/>
    <lineage>
        <taxon>Bacteria</taxon>
        <taxon>Pseudomonadati</taxon>
        <taxon>Bacteroidota</taxon>
        <taxon>Flavobacteriia</taxon>
        <taxon>Flavobacteriales</taxon>
        <taxon>Flavobacteriaceae</taxon>
        <taxon>Flavobacterium</taxon>
    </lineage>
</organism>
<dbReference type="OrthoDB" id="5873496at2"/>